<dbReference type="STRING" id="31234.E3LIH9"/>
<dbReference type="AlphaFoldDB" id="E3LIH9"/>
<organism evidence="3">
    <name type="scientific">Caenorhabditis remanei</name>
    <name type="common">Caenorhabditis vulgaris</name>
    <dbReference type="NCBI Taxonomy" id="31234"/>
    <lineage>
        <taxon>Eukaryota</taxon>
        <taxon>Metazoa</taxon>
        <taxon>Ecdysozoa</taxon>
        <taxon>Nematoda</taxon>
        <taxon>Chromadorea</taxon>
        <taxon>Rhabditida</taxon>
        <taxon>Rhabditina</taxon>
        <taxon>Rhabditomorpha</taxon>
        <taxon>Rhabditoidea</taxon>
        <taxon>Rhabditidae</taxon>
        <taxon>Peloderinae</taxon>
        <taxon>Caenorhabditis</taxon>
    </lineage>
</organism>
<accession>E3LIH9</accession>
<dbReference type="Proteomes" id="UP000008281">
    <property type="component" value="Unassembled WGS sequence"/>
</dbReference>
<dbReference type="HOGENOM" id="CLU_2148185_0_0_1"/>
<gene>
    <name evidence="2" type="ORF">CRE_08964</name>
</gene>
<reference evidence="2" key="1">
    <citation type="submission" date="2007-07" db="EMBL/GenBank/DDBJ databases">
        <title>PCAP assembly of the Caenorhabditis remanei genome.</title>
        <authorList>
            <consortium name="The Caenorhabditis remanei Sequencing Consortium"/>
            <person name="Wilson R.K."/>
        </authorList>
    </citation>
    <scope>NUCLEOTIDE SEQUENCE [LARGE SCALE GENOMIC DNA]</scope>
    <source>
        <strain evidence="2">PB4641</strain>
    </source>
</reference>
<evidence type="ECO:0000313" key="3">
    <source>
        <dbReference type="Proteomes" id="UP000008281"/>
    </source>
</evidence>
<feature type="compositionally biased region" description="Polar residues" evidence="1">
    <location>
        <begin position="100"/>
        <end position="112"/>
    </location>
</feature>
<sequence>MASTVSSTASQSSHITKNISDIPSLSTVILEIPGSWISTVHPMRECVIVSNYSHTQARSKMPKKRQGVLLMDNVAQHVKHAPVRNSNGPTQRKNMEHTPLVSNNHTPPQTLI</sequence>
<evidence type="ECO:0000256" key="1">
    <source>
        <dbReference type="SAM" id="MobiDB-lite"/>
    </source>
</evidence>
<dbReference type="InParanoid" id="E3LIH9"/>
<proteinExistence type="predicted"/>
<keyword evidence="3" id="KW-1185">Reference proteome</keyword>
<evidence type="ECO:0000313" key="2">
    <source>
        <dbReference type="EMBL" id="EFO95626.1"/>
    </source>
</evidence>
<name>E3LIH9_CAERE</name>
<dbReference type="EMBL" id="DS268409">
    <property type="protein sequence ID" value="EFO95626.1"/>
    <property type="molecule type" value="Genomic_DNA"/>
</dbReference>
<feature type="region of interest" description="Disordered" evidence="1">
    <location>
        <begin position="79"/>
        <end position="112"/>
    </location>
</feature>
<protein>
    <submittedName>
        <fullName evidence="2">Uncharacterized protein</fullName>
    </submittedName>
</protein>
<dbReference type="OrthoDB" id="415460at2759"/>